<organism evidence="3 4">
    <name type="scientific">Dracunculus medinensis</name>
    <name type="common">Guinea worm</name>
    <dbReference type="NCBI Taxonomy" id="318479"/>
    <lineage>
        <taxon>Eukaryota</taxon>
        <taxon>Metazoa</taxon>
        <taxon>Ecdysozoa</taxon>
        <taxon>Nematoda</taxon>
        <taxon>Chromadorea</taxon>
        <taxon>Rhabditida</taxon>
        <taxon>Spirurina</taxon>
        <taxon>Dracunculoidea</taxon>
        <taxon>Dracunculidae</taxon>
        <taxon>Dracunculus</taxon>
    </lineage>
</organism>
<evidence type="ECO:0000313" key="4">
    <source>
        <dbReference type="Proteomes" id="UP000274756"/>
    </source>
</evidence>
<dbReference type="EMBL" id="UYYG01000850">
    <property type="protein sequence ID" value="VDN54366.1"/>
    <property type="molecule type" value="Genomic_DNA"/>
</dbReference>
<dbReference type="AlphaFoldDB" id="A0A3P7SH92"/>
<feature type="disulfide bond" evidence="1">
    <location>
        <begin position="42"/>
        <end position="55"/>
    </location>
</feature>
<dbReference type="InterPro" id="IPR042076">
    <property type="entry name" value="Crisp-like_dom"/>
</dbReference>
<comment type="caution">
    <text evidence="1">Lacks conserved residue(s) required for the propagation of feature annotation.</text>
</comment>
<proteinExistence type="predicted"/>
<reference evidence="3 4" key="1">
    <citation type="submission" date="2018-11" db="EMBL/GenBank/DDBJ databases">
        <authorList>
            <consortium name="Pathogen Informatics"/>
        </authorList>
    </citation>
    <scope>NUCLEOTIDE SEQUENCE [LARGE SCALE GENOMIC DNA]</scope>
</reference>
<keyword evidence="1" id="KW-1015">Disulfide bond</keyword>
<keyword evidence="4" id="KW-1185">Reference proteome</keyword>
<sequence>MDLCTNPQTAAAALERCPNRCGVCNRPDLVTNCAQLLLLLICTNPYMQANCMRSCNITTLDLLKYETTEGGSLSCMDSRANCAQMSPFCNVSPYSYERAV</sequence>
<protein>
    <recommendedName>
        <fullName evidence="2">ShKT domain-containing protein</fullName>
    </recommendedName>
</protein>
<evidence type="ECO:0000259" key="2">
    <source>
        <dbReference type="PROSITE" id="PS51670"/>
    </source>
</evidence>
<gene>
    <name evidence="3" type="ORF">DME_LOCUS4339</name>
</gene>
<feature type="domain" description="ShKT" evidence="2">
    <location>
        <begin position="24"/>
        <end position="59"/>
    </location>
</feature>
<feature type="disulfide bond" evidence="1">
    <location>
        <begin position="33"/>
        <end position="51"/>
    </location>
</feature>
<accession>A0A3P7SH92</accession>
<name>A0A3P7SH92_DRAME</name>
<dbReference type="InterPro" id="IPR003582">
    <property type="entry name" value="ShKT_dom"/>
</dbReference>
<evidence type="ECO:0000313" key="3">
    <source>
        <dbReference type="EMBL" id="VDN54366.1"/>
    </source>
</evidence>
<dbReference type="Pfam" id="PF01549">
    <property type="entry name" value="ShK"/>
    <property type="match status" value="3"/>
</dbReference>
<dbReference type="OrthoDB" id="5819406at2759"/>
<evidence type="ECO:0000256" key="1">
    <source>
        <dbReference type="PROSITE-ProRule" id="PRU01005"/>
    </source>
</evidence>
<dbReference type="Gene3D" id="1.10.10.740">
    <property type="entry name" value="Crisp domain"/>
    <property type="match status" value="1"/>
</dbReference>
<dbReference type="Proteomes" id="UP000274756">
    <property type="component" value="Unassembled WGS sequence"/>
</dbReference>
<dbReference type="PROSITE" id="PS51670">
    <property type="entry name" value="SHKT"/>
    <property type="match status" value="1"/>
</dbReference>